<gene>
    <name evidence="2" type="ORF">ATL42_0147</name>
</gene>
<dbReference type="PANTHER" id="PTHR33164:SF104">
    <property type="entry name" value="TRANSCRIPTIONAL REGULATORY PROTEIN"/>
    <property type="match status" value="1"/>
</dbReference>
<evidence type="ECO:0000259" key="1">
    <source>
        <dbReference type="PROSITE" id="PS50995"/>
    </source>
</evidence>
<protein>
    <submittedName>
        <fullName evidence="2">MarR family transcriptional regulator</fullName>
    </submittedName>
</protein>
<dbReference type="OrthoDB" id="3237509at2"/>
<dbReference type="SUPFAM" id="SSF46785">
    <property type="entry name" value="Winged helix' DNA-binding domain"/>
    <property type="match status" value="1"/>
</dbReference>
<feature type="domain" description="HTH marR-type" evidence="1">
    <location>
        <begin position="29"/>
        <end position="164"/>
    </location>
</feature>
<dbReference type="InterPro" id="IPR036388">
    <property type="entry name" value="WH-like_DNA-bd_sf"/>
</dbReference>
<sequence>MERQQPHEDEVDRITAAWRRVRPDLDVSPLAVLSRVSRLNRHLDIARRGAFARYTLEPWEFDVLAALRRSGEPYALSPGALLTQTMVTSGTMTNRIDRLETRLFVERLPSPGDRRGVLVRLTPSGLTTVDAAFSDLLDVEHQVLAVLDPADQPEIADLLRRLVAQFDELT</sequence>
<dbReference type="InterPro" id="IPR036390">
    <property type="entry name" value="WH_DNA-bd_sf"/>
</dbReference>
<comment type="caution">
    <text evidence="2">The sequence shown here is derived from an EMBL/GenBank/DDBJ whole genome shotgun (WGS) entry which is preliminary data.</text>
</comment>
<dbReference type="SMART" id="SM00347">
    <property type="entry name" value="HTH_MARR"/>
    <property type="match status" value="1"/>
</dbReference>
<dbReference type="PRINTS" id="PR00598">
    <property type="entry name" value="HTHMARR"/>
</dbReference>
<dbReference type="EMBL" id="PDJG01000001">
    <property type="protein sequence ID" value="PFG32324.1"/>
    <property type="molecule type" value="Genomic_DNA"/>
</dbReference>
<keyword evidence="3" id="KW-1185">Reference proteome</keyword>
<dbReference type="InterPro" id="IPR039422">
    <property type="entry name" value="MarR/SlyA-like"/>
</dbReference>
<dbReference type="Gene3D" id="1.10.10.10">
    <property type="entry name" value="Winged helix-like DNA-binding domain superfamily/Winged helix DNA-binding domain"/>
    <property type="match status" value="1"/>
</dbReference>
<proteinExistence type="predicted"/>
<dbReference type="Proteomes" id="UP000225548">
    <property type="component" value="Unassembled WGS sequence"/>
</dbReference>
<evidence type="ECO:0000313" key="2">
    <source>
        <dbReference type="EMBL" id="PFG32324.1"/>
    </source>
</evidence>
<dbReference type="GO" id="GO:0006950">
    <property type="term" value="P:response to stress"/>
    <property type="evidence" value="ECO:0007669"/>
    <property type="project" value="TreeGrafter"/>
</dbReference>
<accession>A0A2A9E0F2</accession>
<dbReference type="InterPro" id="IPR000835">
    <property type="entry name" value="HTH_MarR-typ"/>
</dbReference>
<dbReference type="RefSeq" id="WP_098453713.1">
    <property type="nucleotide sequence ID" value="NZ_PDJG01000001.1"/>
</dbReference>
<dbReference type="PANTHER" id="PTHR33164">
    <property type="entry name" value="TRANSCRIPTIONAL REGULATOR, MARR FAMILY"/>
    <property type="match status" value="1"/>
</dbReference>
<organism evidence="2 3">
    <name type="scientific">Sanguibacter antarcticus</name>
    <dbReference type="NCBI Taxonomy" id="372484"/>
    <lineage>
        <taxon>Bacteria</taxon>
        <taxon>Bacillati</taxon>
        <taxon>Actinomycetota</taxon>
        <taxon>Actinomycetes</taxon>
        <taxon>Micrococcales</taxon>
        <taxon>Sanguibacteraceae</taxon>
        <taxon>Sanguibacter</taxon>
    </lineage>
</organism>
<reference evidence="2 3" key="1">
    <citation type="submission" date="2017-10" db="EMBL/GenBank/DDBJ databases">
        <title>Sequencing the genomes of 1000 actinobacteria strains.</title>
        <authorList>
            <person name="Klenk H.-P."/>
        </authorList>
    </citation>
    <scope>NUCLEOTIDE SEQUENCE [LARGE SCALE GENOMIC DNA]</scope>
    <source>
        <strain evidence="2 3">DSM 18966</strain>
    </source>
</reference>
<dbReference type="AlphaFoldDB" id="A0A2A9E0F2"/>
<dbReference type="PROSITE" id="PS50995">
    <property type="entry name" value="HTH_MARR_2"/>
    <property type="match status" value="1"/>
</dbReference>
<dbReference type="Pfam" id="PF12802">
    <property type="entry name" value="MarR_2"/>
    <property type="match status" value="1"/>
</dbReference>
<name>A0A2A9E0F2_9MICO</name>
<dbReference type="GO" id="GO:0003700">
    <property type="term" value="F:DNA-binding transcription factor activity"/>
    <property type="evidence" value="ECO:0007669"/>
    <property type="project" value="InterPro"/>
</dbReference>
<evidence type="ECO:0000313" key="3">
    <source>
        <dbReference type="Proteomes" id="UP000225548"/>
    </source>
</evidence>